<dbReference type="InterPro" id="IPR050194">
    <property type="entry name" value="Glycosyltransferase_grp1"/>
</dbReference>
<dbReference type="Gene3D" id="3.40.50.2000">
    <property type="entry name" value="Glycogen Phosphorylase B"/>
    <property type="match status" value="2"/>
</dbReference>
<evidence type="ECO:0000313" key="4">
    <source>
        <dbReference type="Proteomes" id="UP000034032"/>
    </source>
</evidence>
<feature type="domain" description="Glycosyl transferase family 1" evidence="1">
    <location>
        <begin position="199"/>
        <end position="362"/>
    </location>
</feature>
<sequence length="384" mass="43528">MRSILITTGIFPPDIGGPASYGKILAEKLSKDFRVTLITYSSKLNWAEDKKLSFKVVRVWRKIPKFLRHLVYFFQVVSLAKKQDVIFALNSVSAGVPGLLAAKMRKKKFFVKVVGDYAWEIAVNKRKTSLLMNDFQKSKRKGWIGVLHKIQSWLTKNADGVIVPSEYLGRVVRGWGVSQNKIHVVYNQVEFKKSELTKEEARKKIDISGNIIVSIGRLVPWKGFRMLIKIMPELLKINQFFRLVIIGDGPEKSNLDSMVKNMRLEKKVYIVGRKSQSEVADYLAASDIFVLNTGYEGFSHLILEVMTAGVPVVTTTVGGNKEIIHQGENGFMVKYNDEFNLIEAIKTVWQVPEMRQRFIDGGLKASGLFSVDSMFQETVKVLKS</sequence>
<dbReference type="AlphaFoldDB" id="A0A0G1MM17"/>
<dbReference type="EMBL" id="LCJR01000014">
    <property type="protein sequence ID" value="KKT81857.1"/>
    <property type="molecule type" value="Genomic_DNA"/>
</dbReference>
<gene>
    <name evidence="3" type="ORF">UW79_C0014G0009</name>
</gene>
<dbReference type="GO" id="GO:0016757">
    <property type="term" value="F:glycosyltransferase activity"/>
    <property type="evidence" value="ECO:0007669"/>
    <property type="project" value="InterPro"/>
</dbReference>
<dbReference type="Pfam" id="PF00534">
    <property type="entry name" value="Glycos_transf_1"/>
    <property type="match status" value="1"/>
</dbReference>
<dbReference type="PANTHER" id="PTHR45947:SF3">
    <property type="entry name" value="SULFOQUINOVOSYL TRANSFERASE SQD2"/>
    <property type="match status" value="1"/>
</dbReference>
<protein>
    <submittedName>
        <fullName evidence="3">Glycosyltransferase</fullName>
    </submittedName>
</protein>
<evidence type="ECO:0000259" key="1">
    <source>
        <dbReference type="Pfam" id="PF00534"/>
    </source>
</evidence>
<reference evidence="3 4" key="1">
    <citation type="journal article" date="2015" name="Nature">
        <title>rRNA introns, odd ribosomes, and small enigmatic genomes across a large radiation of phyla.</title>
        <authorList>
            <person name="Brown C.T."/>
            <person name="Hug L.A."/>
            <person name="Thomas B.C."/>
            <person name="Sharon I."/>
            <person name="Castelle C.J."/>
            <person name="Singh A."/>
            <person name="Wilkins M.J."/>
            <person name="Williams K.H."/>
            <person name="Banfield J.F."/>
        </authorList>
    </citation>
    <scope>NUCLEOTIDE SEQUENCE [LARGE SCALE GENOMIC DNA]</scope>
</reference>
<dbReference type="PANTHER" id="PTHR45947">
    <property type="entry name" value="SULFOQUINOVOSYL TRANSFERASE SQD2"/>
    <property type="match status" value="1"/>
</dbReference>
<evidence type="ECO:0000313" key="3">
    <source>
        <dbReference type="EMBL" id="KKT81857.1"/>
    </source>
</evidence>
<dbReference type="CDD" id="cd03801">
    <property type="entry name" value="GT4_PimA-like"/>
    <property type="match status" value="1"/>
</dbReference>
<accession>A0A0G1MM17</accession>
<dbReference type="Proteomes" id="UP000034032">
    <property type="component" value="Unassembled WGS sequence"/>
</dbReference>
<name>A0A0G1MM17_9BACT</name>
<dbReference type="Pfam" id="PF13439">
    <property type="entry name" value="Glyco_transf_4"/>
    <property type="match status" value="1"/>
</dbReference>
<comment type="caution">
    <text evidence="3">The sequence shown here is derived from an EMBL/GenBank/DDBJ whole genome shotgun (WGS) entry which is preliminary data.</text>
</comment>
<dbReference type="InterPro" id="IPR028098">
    <property type="entry name" value="Glyco_trans_4-like_N"/>
</dbReference>
<organism evidence="3 4">
    <name type="scientific">Candidatus Yanofskybacteria bacterium GW2011_GWA2_44_9</name>
    <dbReference type="NCBI Taxonomy" id="1619025"/>
    <lineage>
        <taxon>Bacteria</taxon>
        <taxon>Candidatus Yanofskyibacteriota</taxon>
    </lineage>
</organism>
<feature type="domain" description="Glycosyltransferase subfamily 4-like N-terminal" evidence="2">
    <location>
        <begin position="15"/>
        <end position="189"/>
    </location>
</feature>
<dbReference type="InterPro" id="IPR001296">
    <property type="entry name" value="Glyco_trans_1"/>
</dbReference>
<evidence type="ECO:0000259" key="2">
    <source>
        <dbReference type="Pfam" id="PF13439"/>
    </source>
</evidence>
<proteinExistence type="predicted"/>
<keyword evidence="3" id="KW-0808">Transferase</keyword>
<dbReference type="SUPFAM" id="SSF53756">
    <property type="entry name" value="UDP-Glycosyltransferase/glycogen phosphorylase"/>
    <property type="match status" value="1"/>
</dbReference>